<keyword evidence="3" id="KW-1185">Reference proteome</keyword>
<evidence type="ECO:0000313" key="3">
    <source>
        <dbReference type="Proteomes" id="UP000076837"/>
    </source>
</evidence>
<proteinExistence type="predicted"/>
<evidence type="ECO:0000313" key="2">
    <source>
        <dbReference type="EMBL" id="KZM19256.1"/>
    </source>
</evidence>
<dbReference type="EMBL" id="JYNV01000297">
    <property type="protein sequence ID" value="KZM19256.1"/>
    <property type="molecule type" value="Genomic_DNA"/>
</dbReference>
<accession>A0A162WXJ1</accession>
<organism evidence="2 3">
    <name type="scientific">Didymella rabiei</name>
    <name type="common">Chickpea ascochyta blight fungus</name>
    <name type="synonym">Mycosphaerella rabiei</name>
    <dbReference type="NCBI Taxonomy" id="5454"/>
    <lineage>
        <taxon>Eukaryota</taxon>
        <taxon>Fungi</taxon>
        <taxon>Dikarya</taxon>
        <taxon>Ascomycota</taxon>
        <taxon>Pezizomycotina</taxon>
        <taxon>Dothideomycetes</taxon>
        <taxon>Pleosporomycetidae</taxon>
        <taxon>Pleosporales</taxon>
        <taxon>Pleosporineae</taxon>
        <taxon>Didymellaceae</taxon>
        <taxon>Ascochyta</taxon>
    </lineage>
</organism>
<evidence type="ECO:0000256" key="1">
    <source>
        <dbReference type="SAM" id="MobiDB-lite"/>
    </source>
</evidence>
<gene>
    <name evidence="2" type="ORF">ST47_g9589</name>
</gene>
<sequence>MPLQSFVASEPPTTTPSQSDDILEQLWQDSRQGHRLRLSAAGSDGSGAFGIGRTLNNDQANTACGGTSSERVVLGALAATRIVPEIADDELLLGNTYPEPLSSFTRCGDEVL</sequence>
<protein>
    <submittedName>
        <fullName evidence="2">Uncharacterized protein</fullName>
    </submittedName>
</protein>
<dbReference type="Proteomes" id="UP000076837">
    <property type="component" value="Unassembled WGS sequence"/>
</dbReference>
<feature type="region of interest" description="Disordered" evidence="1">
    <location>
        <begin position="1"/>
        <end position="21"/>
    </location>
</feature>
<reference evidence="2 3" key="1">
    <citation type="journal article" date="2016" name="Sci. Rep.">
        <title>Draft genome sequencing and secretome analysis of fungal phytopathogen Ascochyta rabiei provides insight into the necrotrophic effector repertoire.</title>
        <authorList>
            <person name="Verma S."/>
            <person name="Gazara R.K."/>
            <person name="Nizam S."/>
            <person name="Parween S."/>
            <person name="Chattopadhyay D."/>
            <person name="Verma P.K."/>
        </authorList>
    </citation>
    <scope>NUCLEOTIDE SEQUENCE [LARGE SCALE GENOMIC DNA]</scope>
    <source>
        <strain evidence="2 3">ArDII</strain>
    </source>
</reference>
<feature type="compositionally biased region" description="Polar residues" evidence="1">
    <location>
        <begin position="11"/>
        <end position="20"/>
    </location>
</feature>
<dbReference type="AlphaFoldDB" id="A0A162WXJ1"/>
<name>A0A162WXJ1_DIDRA</name>
<comment type="caution">
    <text evidence="2">The sequence shown here is derived from an EMBL/GenBank/DDBJ whole genome shotgun (WGS) entry which is preliminary data.</text>
</comment>